<feature type="transmembrane region" description="Helical" evidence="1">
    <location>
        <begin position="6"/>
        <end position="26"/>
    </location>
</feature>
<comment type="caution">
    <text evidence="2">The sequence shown here is derived from an EMBL/GenBank/DDBJ whole genome shotgun (WGS) entry which is preliminary data.</text>
</comment>
<keyword evidence="3" id="KW-1185">Reference proteome</keyword>
<dbReference type="PIRSF" id="PIRSF002599">
    <property type="entry name" value="Cold_shock_A"/>
    <property type="match status" value="1"/>
</dbReference>
<feature type="transmembrane region" description="Helical" evidence="1">
    <location>
        <begin position="73"/>
        <end position="91"/>
    </location>
</feature>
<reference evidence="3" key="1">
    <citation type="journal article" date="2016" name="Front. Microbiol.">
        <title>Molecular Keys to the Janthinobacterium and Duganella spp. Interaction with the Plant Pathogen Fusarium graminearum.</title>
        <authorList>
            <person name="Haack F.S."/>
            <person name="Poehlein A."/>
            <person name="Kroger C."/>
            <person name="Voigt C.A."/>
            <person name="Piepenbring M."/>
            <person name="Bode H.B."/>
            <person name="Daniel R."/>
            <person name="Schafer W."/>
            <person name="Streit W.R."/>
        </authorList>
    </citation>
    <scope>NUCLEOTIDE SEQUENCE [LARGE SCALE GENOMIC DNA]</scope>
    <source>
        <strain evidence="3">T54</strain>
    </source>
</reference>
<sequence length="93" mass="10596">MWPLLAMWLASVYAVASVVCYMVYAVDKAAARRGERRIPERVLLLIGLLCGWPGGWLAQRRLRHKTAKTSFQVKFWLTVAVNLAALGWLCWGY</sequence>
<name>A0A1E7X6D8_9BURK</name>
<protein>
    <recommendedName>
        <fullName evidence="4">DUF1294 domain-containing protein</fullName>
    </recommendedName>
</protein>
<dbReference type="GO" id="GO:0003676">
    <property type="term" value="F:nucleic acid binding"/>
    <property type="evidence" value="ECO:0007669"/>
    <property type="project" value="InterPro"/>
</dbReference>
<evidence type="ECO:0000313" key="3">
    <source>
        <dbReference type="Proteomes" id="UP000175989"/>
    </source>
</evidence>
<organism evidence="2 3">
    <name type="scientific">Duganella phyllosphaerae</name>
    <dbReference type="NCBI Taxonomy" id="762836"/>
    <lineage>
        <taxon>Bacteria</taxon>
        <taxon>Pseudomonadati</taxon>
        <taxon>Pseudomonadota</taxon>
        <taxon>Betaproteobacteria</taxon>
        <taxon>Burkholderiales</taxon>
        <taxon>Oxalobacteraceae</taxon>
        <taxon>Telluria group</taxon>
        <taxon>Duganella</taxon>
    </lineage>
</organism>
<dbReference type="AlphaFoldDB" id="A0A1E7X6D8"/>
<dbReference type="Pfam" id="PF06961">
    <property type="entry name" value="DUF1294"/>
    <property type="match status" value="1"/>
</dbReference>
<evidence type="ECO:0000313" key="2">
    <source>
        <dbReference type="EMBL" id="OFA08675.1"/>
    </source>
</evidence>
<dbReference type="Proteomes" id="UP000175989">
    <property type="component" value="Unassembled WGS sequence"/>
</dbReference>
<feature type="transmembrane region" description="Helical" evidence="1">
    <location>
        <begin position="38"/>
        <end position="58"/>
    </location>
</feature>
<accession>A0A1E7X6D8</accession>
<keyword evidence="1" id="KW-0472">Membrane</keyword>
<evidence type="ECO:0008006" key="4">
    <source>
        <dbReference type="Google" id="ProtNLM"/>
    </source>
</evidence>
<dbReference type="OrthoDB" id="72963at2"/>
<dbReference type="RefSeq" id="WP_070246293.1">
    <property type="nucleotide sequence ID" value="NZ_LROM01000044.1"/>
</dbReference>
<keyword evidence="1" id="KW-1133">Transmembrane helix</keyword>
<keyword evidence="1" id="KW-0812">Transmembrane</keyword>
<gene>
    <name evidence="2" type="ORF">DUPY_06180</name>
</gene>
<proteinExistence type="predicted"/>
<dbReference type="EMBL" id="LROM01000044">
    <property type="protein sequence ID" value="OFA08675.1"/>
    <property type="molecule type" value="Genomic_DNA"/>
</dbReference>
<dbReference type="PATRIC" id="fig|762836.4.peg.656"/>
<dbReference type="InterPro" id="IPR012156">
    <property type="entry name" value="Cold_shock_CspA"/>
</dbReference>
<evidence type="ECO:0000256" key="1">
    <source>
        <dbReference type="SAM" id="Phobius"/>
    </source>
</evidence>
<dbReference type="InterPro" id="IPR010718">
    <property type="entry name" value="DUF1294"/>
</dbReference>